<keyword evidence="1" id="KW-0812">Transmembrane</keyword>
<protein>
    <recommendedName>
        <fullName evidence="4">DUF4175 domain-containing protein</fullName>
    </recommendedName>
</protein>
<organism evidence="2 3">
    <name type="scientific">Vulcaniibacterium thermophilum</name>
    <dbReference type="NCBI Taxonomy" id="1169913"/>
    <lineage>
        <taxon>Bacteria</taxon>
        <taxon>Pseudomonadati</taxon>
        <taxon>Pseudomonadota</taxon>
        <taxon>Gammaproteobacteria</taxon>
        <taxon>Lysobacterales</taxon>
        <taxon>Lysobacteraceae</taxon>
        <taxon>Vulcaniibacterium</taxon>
    </lineage>
</organism>
<accession>A0A918Z9R0</accession>
<proteinExistence type="predicted"/>
<name>A0A918Z9R0_9GAMM</name>
<reference evidence="2" key="2">
    <citation type="submission" date="2020-09" db="EMBL/GenBank/DDBJ databases">
        <authorList>
            <person name="Sun Q."/>
            <person name="Kim S."/>
        </authorList>
    </citation>
    <scope>NUCLEOTIDE SEQUENCE</scope>
    <source>
        <strain evidence="2">KCTC 32020</strain>
    </source>
</reference>
<evidence type="ECO:0008006" key="4">
    <source>
        <dbReference type="Google" id="ProtNLM"/>
    </source>
</evidence>
<reference evidence="2" key="1">
    <citation type="journal article" date="2014" name="Int. J. Syst. Evol. Microbiol.">
        <title>Complete genome sequence of Corynebacterium casei LMG S-19264T (=DSM 44701T), isolated from a smear-ripened cheese.</title>
        <authorList>
            <consortium name="US DOE Joint Genome Institute (JGI-PGF)"/>
            <person name="Walter F."/>
            <person name="Albersmeier A."/>
            <person name="Kalinowski J."/>
            <person name="Ruckert C."/>
        </authorList>
    </citation>
    <scope>NUCLEOTIDE SEQUENCE</scope>
    <source>
        <strain evidence="2">KCTC 32020</strain>
    </source>
</reference>
<keyword evidence="3" id="KW-1185">Reference proteome</keyword>
<dbReference type="RefSeq" id="WP_186760824.1">
    <property type="nucleotide sequence ID" value="NZ_BNCF01000016.1"/>
</dbReference>
<dbReference type="Proteomes" id="UP000636453">
    <property type="component" value="Unassembled WGS sequence"/>
</dbReference>
<gene>
    <name evidence="2" type="ORF">GCM10007167_24230</name>
</gene>
<keyword evidence="1" id="KW-0472">Membrane</keyword>
<feature type="transmembrane region" description="Helical" evidence="1">
    <location>
        <begin position="33"/>
        <end position="53"/>
    </location>
</feature>
<sequence length="56" mass="5734">MKLTAPSPFAWFVAVAAGGAGLAAKFGLLPALAPFAFWLVTIGFAVLLLGTLLRGM</sequence>
<dbReference type="EMBL" id="BNCF01000016">
    <property type="protein sequence ID" value="GHE41495.1"/>
    <property type="molecule type" value="Genomic_DNA"/>
</dbReference>
<comment type="caution">
    <text evidence="2">The sequence shown here is derived from an EMBL/GenBank/DDBJ whole genome shotgun (WGS) entry which is preliminary data.</text>
</comment>
<dbReference type="AlphaFoldDB" id="A0A918Z9R0"/>
<evidence type="ECO:0000313" key="2">
    <source>
        <dbReference type="EMBL" id="GHE41495.1"/>
    </source>
</evidence>
<keyword evidence="1" id="KW-1133">Transmembrane helix</keyword>
<evidence type="ECO:0000313" key="3">
    <source>
        <dbReference type="Proteomes" id="UP000636453"/>
    </source>
</evidence>
<evidence type="ECO:0000256" key="1">
    <source>
        <dbReference type="SAM" id="Phobius"/>
    </source>
</evidence>